<dbReference type="InterPro" id="IPR002213">
    <property type="entry name" value="UDP_glucos_trans"/>
</dbReference>
<reference evidence="3" key="2">
    <citation type="submission" date="2020-08" db="EMBL/GenBank/DDBJ databases">
        <title>Plant Genome Project.</title>
        <authorList>
            <person name="Zhang R.-G."/>
        </authorList>
    </citation>
    <scope>NUCLEOTIDE SEQUENCE</scope>
    <source>
        <strain evidence="3">Huo1</strain>
        <tissue evidence="3">Leaf</tissue>
    </source>
</reference>
<dbReference type="Gene3D" id="3.40.50.2000">
    <property type="entry name" value="Glycogen Phosphorylase B"/>
    <property type="match status" value="2"/>
</dbReference>
<name>A0A8X8YJX2_SALSN</name>
<dbReference type="EMBL" id="PNBA02000002">
    <property type="protein sequence ID" value="KAG6433174.1"/>
    <property type="molecule type" value="Genomic_DNA"/>
</dbReference>
<dbReference type="AlphaFoldDB" id="A0A8X8YJX2"/>
<dbReference type="GO" id="GO:0080044">
    <property type="term" value="F:quercetin 7-O-glucosyltransferase activity"/>
    <property type="evidence" value="ECO:0007669"/>
    <property type="project" value="TreeGrafter"/>
</dbReference>
<dbReference type="CDD" id="cd03784">
    <property type="entry name" value="GT1_Gtf-like"/>
    <property type="match status" value="1"/>
</dbReference>
<organism evidence="3">
    <name type="scientific">Salvia splendens</name>
    <name type="common">Scarlet sage</name>
    <dbReference type="NCBI Taxonomy" id="180675"/>
    <lineage>
        <taxon>Eukaryota</taxon>
        <taxon>Viridiplantae</taxon>
        <taxon>Streptophyta</taxon>
        <taxon>Embryophyta</taxon>
        <taxon>Tracheophyta</taxon>
        <taxon>Spermatophyta</taxon>
        <taxon>Magnoliopsida</taxon>
        <taxon>eudicotyledons</taxon>
        <taxon>Gunneridae</taxon>
        <taxon>Pentapetalae</taxon>
        <taxon>asterids</taxon>
        <taxon>lamiids</taxon>
        <taxon>Lamiales</taxon>
        <taxon>Lamiaceae</taxon>
        <taxon>Nepetoideae</taxon>
        <taxon>Mentheae</taxon>
        <taxon>Salviinae</taxon>
        <taxon>Salvia</taxon>
        <taxon>Salvia subgen. Calosphace</taxon>
        <taxon>core Calosphace</taxon>
    </lineage>
</organism>
<reference evidence="3" key="1">
    <citation type="submission" date="2018-01" db="EMBL/GenBank/DDBJ databases">
        <authorList>
            <person name="Mao J.F."/>
        </authorList>
    </citation>
    <scope>NUCLEOTIDE SEQUENCE</scope>
    <source>
        <strain evidence="3">Huo1</strain>
        <tissue evidence="3">Leaf</tissue>
    </source>
</reference>
<keyword evidence="4" id="KW-1185">Reference proteome</keyword>
<evidence type="ECO:0000256" key="2">
    <source>
        <dbReference type="ARBA" id="ARBA00022679"/>
    </source>
</evidence>
<accession>A0A8X8YJX2</accession>
<proteinExistence type="inferred from homology"/>
<keyword evidence="2" id="KW-0808">Transferase</keyword>
<evidence type="ECO:0000313" key="4">
    <source>
        <dbReference type="Proteomes" id="UP000298416"/>
    </source>
</evidence>
<evidence type="ECO:0000256" key="1">
    <source>
        <dbReference type="ARBA" id="ARBA00009995"/>
    </source>
</evidence>
<comment type="similarity">
    <text evidence="1">Belongs to the UDP-glycosyltransferase family.</text>
</comment>
<dbReference type="FunFam" id="3.40.50.2000:FF:000138">
    <property type="entry name" value="Glycosyltransferase"/>
    <property type="match status" value="1"/>
</dbReference>
<comment type="caution">
    <text evidence="3">The sequence shown here is derived from an EMBL/GenBank/DDBJ whole genome shotgun (WGS) entry which is preliminary data.</text>
</comment>
<dbReference type="Pfam" id="PF00201">
    <property type="entry name" value="UDPGT"/>
    <property type="match status" value="1"/>
</dbReference>
<sequence length="466" mass="52056">MAPAARSEPITACHAVAVPYPGRGHVNPMMNLCKLLASLKPDLLITVVLTEEWLGLIGAEEKPPGIRFASIPNVLPSERERAADMPSFVGATQTKMGEPFEQLMARLAEPIHFIIADTFLFWAIEFGNRRNIPVASLWPMPASVFSLFYHLDLLERNGDHPFDVSERGEERIGYIEGIESIRLIDIPSIAYMKDQRLINLVRRIFHNLTKAQYLLISSIYELESQVLEALNQEFSFPIYTFGPAIPYLNLEKVTALSTNKSDDDQLYFDWLNSQPPSSVLYVSLGSFLSVSAEQMDDIADGLRASGVSFLWVARGEAKQLQQRCGEAAGRVVPWCDQLRVLCHPSIGGFWTHGGWNSTVECLFGGKPMICFPIILDQTTIRKHVVEDWKIGVDSKKDLAPGEILRSGKITEIVKKFMDADSSERREMVGRAREFREIIRQAVSEGGSSFTNLASLLDHIQLAASDS</sequence>
<dbReference type="PANTHER" id="PTHR11926">
    <property type="entry name" value="GLUCOSYL/GLUCURONOSYL TRANSFERASES"/>
    <property type="match status" value="1"/>
</dbReference>
<dbReference type="SUPFAM" id="SSF53756">
    <property type="entry name" value="UDP-Glycosyltransferase/glycogen phosphorylase"/>
    <property type="match status" value="1"/>
</dbReference>
<dbReference type="PANTHER" id="PTHR11926:SF1395">
    <property type="entry name" value="GLYCOSYLTRANSFERASE"/>
    <property type="match status" value="1"/>
</dbReference>
<dbReference type="Proteomes" id="UP000298416">
    <property type="component" value="Unassembled WGS sequence"/>
</dbReference>
<protein>
    <submittedName>
        <fullName evidence="3">Uncharacterized protein</fullName>
    </submittedName>
</protein>
<dbReference type="OrthoDB" id="5835829at2759"/>
<dbReference type="GO" id="GO:0080043">
    <property type="term" value="F:quercetin 3-O-glucosyltransferase activity"/>
    <property type="evidence" value="ECO:0007669"/>
    <property type="project" value="TreeGrafter"/>
</dbReference>
<evidence type="ECO:0000313" key="3">
    <source>
        <dbReference type="EMBL" id="KAG6433174.1"/>
    </source>
</evidence>
<gene>
    <name evidence="3" type="ORF">SASPL_104782</name>
</gene>